<feature type="transmembrane region" description="Helical" evidence="1">
    <location>
        <begin position="335"/>
        <end position="356"/>
    </location>
</feature>
<protein>
    <recommendedName>
        <fullName evidence="4">O-Antigen ligase</fullName>
    </recommendedName>
</protein>
<dbReference type="STRING" id="477680.SAMN05421788_104462"/>
<gene>
    <name evidence="2" type="ORF">SAMN05421788_104462</name>
</gene>
<dbReference type="RefSeq" id="WP_144264055.1">
    <property type="nucleotide sequence ID" value="NZ_AP017422.1"/>
</dbReference>
<organism evidence="2 3">
    <name type="scientific">Filimonas lacunae</name>
    <dbReference type="NCBI Taxonomy" id="477680"/>
    <lineage>
        <taxon>Bacteria</taxon>
        <taxon>Pseudomonadati</taxon>
        <taxon>Bacteroidota</taxon>
        <taxon>Chitinophagia</taxon>
        <taxon>Chitinophagales</taxon>
        <taxon>Chitinophagaceae</taxon>
        <taxon>Filimonas</taxon>
    </lineage>
</organism>
<name>A0A1N7Q716_9BACT</name>
<feature type="transmembrane region" description="Helical" evidence="1">
    <location>
        <begin position="34"/>
        <end position="50"/>
    </location>
</feature>
<evidence type="ECO:0000313" key="2">
    <source>
        <dbReference type="EMBL" id="SIT18662.1"/>
    </source>
</evidence>
<dbReference type="AlphaFoldDB" id="A0A1N7Q716"/>
<dbReference type="OrthoDB" id="783222at2"/>
<feature type="transmembrane region" description="Helical" evidence="1">
    <location>
        <begin position="257"/>
        <end position="275"/>
    </location>
</feature>
<evidence type="ECO:0008006" key="4">
    <source>
        <dbReference type="Google" id="ProtNLM"/>
    </source>
</evidence>
<feature type="transmembrane region" description="Helical" evidence="1">
    <location>
        <begin position="12"/>
        <end position="28"/>
    </location>
</feature>
<proteinExistence type="predicted"/>
<feature type="transmembrane region" description="Helical" evidence="1">
    <location>
        <begin position="377"/>
        <end position="402"/>
    </location>
</feature>
<feature type="transmembrane region" description="Helical" evidence="1">
    <location>
        <begin position="221"/>
        <end position="245"/>
    </location>
</feature>
<dbReference type="Proteomes" id="UP000186917">
    <property type="component" value="Unassembled WGS sequence"/>
</dbReference>
<accession>A0A1N7Q716</accession>
<reference evidence="3" key="1">
    <citation type="submission" date="2017-01" db="EMBL/GenBank/DDBJ databases">
        <authorList>
            <person name="Varghese N."/>
            <person name="Submissions S."/>
        </authorList>
    </citation>
    <scope>NUCLEOTIDE SEQUENCE [LARGE SCALE GENOMIC DNA]</scope>
    <source>
        <strain evidence="3">DSM 21054</strain>
    </source>
</reference>
<evidence type="ECO:0000256" key="1">
    <source>
        <dbReference type="SAM" id="Phobius"/>
    </source>
</evidence>
<sequence length="411" mass="47179">MMSLKRGLDGYLHVLLLIAGFTSVVLMPSVSFSVPSYLLIFLGLPFFFLYSIRKGNFLHKELIAIAAIFLLINVLAQLYVYYSHLQLPVSLNFTDDSEGQKSLLRRSMFTQSLYLFAGFLIYLYVKHMGTRKHIHTFYWSLRILVAYGFLEILIFQITGTNGDFLSNRQFAHTSGSLFQVMQVGGWVTQRLKSLTGEPSMFALTVVPFWILAVGLKRRIDFVLFGIALVLSFSTSVWLGMGVLAIAFVAHEKRMQRYLLWMVPMGLMVIVVAYYTSTGFHQFLNDTLIHKLTGGNTSGQERSLFFKNQVAFWWNDLGFIGKLTGIGFGYVRSTDFFSTLLVNNGIIGVVLFTWFFFKHSFVRLKGNKDERYYYRTALIATYLIMMVSVPEFAYLSIWILLAYPDAVRREYL</sequence>
<feature type="transmembrane region" description="Helical" evidence="1">
    <location>
        <begin position="62"/>
        <end position="82"/>
    </location>
</feature>
<dbReference type="EMBL" id="FTOR01000004">
    <property type="protein sequence ID" value="SIT18662.1"/>
    <property type="molecule type" value="Genomic_DNA"/>
</dbReference>
<keyword evidence="3" id="KW-1185">Reference proteome</keyword>
<keyword evidence="1" id="KW-1133">Transmembrane helix</keyword>
<keyword evidence="1" id="KW-0812">Transmembrane</keyword>
<keyword evidence="1" id="KW-0472">Membrane</keyword>
<evidence type="ECO:0000313" key="3">
    <source>
        <dbReference type="Proteomes" id="UP000186917"/>
    </source>
</evidence>
<feature type="transmembrane region" description="Helical" evidence="1">
    <location>
        <begin position="137"/>
        <end position="157"/>
    </location>
</feature>
<feature type="transmembrane region" description="Helical" evidence="1">
    <location>
        <begin position="108"/>
        <end position="125"/>
    </location>
</feature>